<keyword evidence="2" id="KW-1185">Reference proteome</keyword>
<reference evidence="1 2" key="1">
    <citation type="submission" date="2023-02" db="EMBL/GenBank/DDBJ databases">
        <title>LHISI_Scaffold_Assembly.</title>
        <authorList>
            <person name="Stuart O.P."/>
            <person name="Cleave R."/>
            <person name="Magrath M.J.L."/>
            <person name="Mikheyev A.S."/>
        </authorList>
    </citation>
    <scope>NUCLEOTIDE SEQUENCE [LARGE SCALE GENOMIC DNA]</scope>
    <source>
        <strain evidence="1">Daus_M_001</strain>
        <tissue evidence="1">Leg muscle</tissue>
    </source>
</reference>
<gene>
    <name evidence="1" type="ORF">PR048_023157</name>
</gene>
<sequence>MEPQTWGEGSVVIGQDGSALYLSSSSPRYSAAPSYSQLHISAHLILSCHPPSWKDLVTSATRTVFFEVLHLNAAPAQFLLQLTAKPECEGEGTGDPRENPPTSGIVRHDYHLAKIRSDPAGDLTWFFKKPSLVRRTKLSIQRPPFKTNTISSHLYSGLGEYELICRVKQGFDDYETTLTDEAAEVTVLAAVAVNPHVSTRRLEAEIGIP</sequence>
<organism evidence="1 2">
    <name type="scientific">Dryococelus australis</name>
    <dbReference type="NCBI Taxonomy" id="614101"/>
    <lineage>
        <taxon>Eukaryota</taxon>
        <taxon>Metazoa</taxon>
        <taxon>Ecdysozoa</taxon>
        <taxon>Arthropoda</taxon>
        <taxon>Hexapoda</taxon>
        <taxon>Insecta</taxon>
        <taxon>Pterygota</taxon>
        <taxon>Neoptera</taxon>
        <taxon>Polyneoptera</taxon>
        <taxon>Phasmatodea</taxon>
        <taxon>Verophasmatodea</taxon>
        <taxon>Anareolatae</taxon>
        <taxon>Phasmatidae</taxon>
        <taxon>Eurycanthinae</taxon>
        <taxon>Dryococelus</taxon>
    </lineage>
</organism>
<evidence type="ECO:0000313" key="1">
    <source>
        <dbReference type="EMBL" id="KAJ8875262.1"/>
    </source>
</evidence>
<dbReference type="Proteomes" id="UP001159363">
    <property type="component" value="Chromosome 8"/>
</dbReference>
<dbReference type="EMBL" id="JARBHB010000009">
    <property type="protein sequence ID" value="KAJ8875262.1"/>
    <property type="molecule type" value="Genomic_DNA"/>
</dbReference>
<accession>A0ABQ9GTB8</accession>
<proteinExistence type="predicted"/>
<protein>
    <submittedName>
        <fullName evidence="1">Uncharacterized protein</fullName>
    </submittedName>
</protein>
<name>A0ABQ9GTB8_9NEOP</name>
<comment type="caution">
    <text evidence="1">The sequence shown here is derived from an EMBL/GenBank/DDBJ whole genome shotgun (WGS) entry which is preliminary data.</text>
</comment>
<evidence type="ECO:0000313" key="2">
    <source>
        <dbReference type="Proteomes" id="UP001159363"/>
    </source>
</evidence>